<evidence type="ECO:0000313" key="3">
    <source>
        <dbReference type="Proteomes" id="UP000451471"/>
    </source>
</evidence>
<proteinExistence type="predicted"/>
<organism evidence="2 3">
    <name type="scientific">Halomarina oriensis</name>
    <dbReference type="NCBI Taxonomy" id="671145"/>
    <lineage>
        <taxon>Archaea</taxon>
        <taxon>Methanobacteriati</taxon>
        <taxon>Methanobacteriota</taxon>
        <taxon>Stenosarchaea group</taxon>
        <taxon>Halobacteria</taxon>
        <taxon>Halobacteriales</taxon>
        <taxon>Natronomonadaceae</taxon>
        <taxon>Halomarina</taxon>
    </lineage>
</organism>
<dbReference type="AlphaFoldDB" id="A0A6B0GNS9"/>
<protein>
    <submittedName>
        <fullName evidence="2">Uncharacterized protein</fullName>
    </submittedName>
</protein>
<dbReference type="EMBL" id="WSZK01000035">
    <property type="protein sequence ID" value="MWG36444.1"/>
    <property type="molecule type" value="Genomic_DNA"/>
</dbReference>
<evidence type="ECO:0000256" key="1">
    <source>
        <dbReference type="SAM" id="MobiDB-lite"/>
    </source>
</evidence>
<dbReference type="Pfam" id="PF25920">
    <property type="entry name" value="DUF7966"/>
    <property type="match status" value="1"/>
</dbReference>
<sequence length="98" mass="10302">MSDPVAVKHALAGLADGPPSDEAILTTADHARSDLDAAASFVESGGLARLRRVVDRTGEGRGLLLAFDRYREACRGAGHQFRPGHVTDLSPGPKDVPD</sequence>
<dbReference type="RefSeq" id="WP_158206099.1">
    <property type="nucleotide sequence ID" value="NZ_WSZK01000035.1"/>
</dbReference>
<gene>
    <name evidence="2" type="ORF">GQS65_18470</name>
</gene>
<accession>A0A6B0GNS9</accession>
<reference evidence="2 3" key="1">
    <citation type="submission" date="2019-12" db="EMBL/GenBank/DDBJ databases">
        <title>Halocatena pleomorpha gen. nov. sp. nov., an extremely halophilic archaeon of family Halobacteriaceae isolated from saltpan soil.</title>
        <authorList>
            <person name="Pal Y."/>
            <person name="Verma A."/>
            <person name="Krishnamurthi S."/>
            <person name="Kumar P."/>
        </authorList>
    </citation>
    <scope>NUCLEOTIDE SEQUENCE [LARGE SCALE GENOMIC DNA]</scope>
    <source>
        <strain evidence="2 3">JCM 16495</strain>
    </source>
</reference>
<dbReference type="Proteomes" id="UP000451471">
    <property type="component" value="Unassembled WGS sequence"/>
</dbReference>
<evidence type="ECO:0000313" key="2">
    <source>
        <dbReference type="EMBL" id="MWG36444.1"/>
    </source>
</evidence>
<name>A0A6B0GNS9_9EURY</name>
<dbReference type="OrthoDB" id="292032at2157"/>
<dbReference type="InterPro" id="IPR058272">
    <property type="entry name" value="DUF7966"/>
</dbReference>
<feature type="region of interest" description="Disordered" evidence="1">
    <location>
        <begin position="79"/>
        <end position="98"/>
    </location>
</feature>
<keyword evidence="3" id="KW-1185">Reference proteome</keyword>
<comment type="caution">
    <text evidence="2">The sequence shown here is derived from an EMBL/GenBank/DDBJ whole genome shotgun (WGS) entry which is preliminary data.</text>
</comment>